<dbReference type="SUPFAM" id="SSF49265">
    <property type="entry name" value="Fibronectin type III"/>
    <property type="match status" value="4"/>
</dbReference>
<keyword evidence="9" id="KW-0770">Synapse</keyword>
<dbReference type="FunFam" id="2.60.40.10:FF:000414">
    <property type="entry name" value="Interleukin-6 receptor subunit beta"/>
    <property type="match status" value="1"/>
</dbReference>
<keyword evidence="6" id="KW-0677">Repeat</keyword>
<dbReference type="GO" id="GO:0030154">
    <property type="term" value="P:cell differentiation"/>
    <property type="evidence" value="ECO:0007669"/>
    <property type="project" value="UniProtKB-ARBA"/>
</dbReference>
<dbReference type="InterPro" id="IPR036116">
    <property type="entry name" value="FN3_sf"/>
</dbReference>
<keyword evidence="3" id="KW-1003">Cell membrane</keyword>
<evidence type="ECO:0000256" key="21">
    <source>
        <dbReference type="SAM" id="MobiDB-lite"/>
    </source>
</evidence>
<dbReference type="EMBL" id="JACASF010000003">
    <property type="protein sequence ID" value="KAF6489682.1"/>
    <property type="molecule type" value="Genomic_DNA"/>
</dbReference>
<evidence type="ECO:0000313" key="26">
    <source>
        <dbReference type="Proteomes" id="UP000550707"/>
    </source>
</evidence>
<evidence type="ECO:0000256" key="10">
    <source>
        <dbReference type="ARBA" id="ARBA00023136"/>
    </source>
</evidence>
<dbReference type="FunFam" id="2.60.40.10:FF:000465">
    <property type="entry name" value="Granulocyte colony-stimulating factor receptor"/>
    <property type="match status" value="1"/>
</dbReference>
<evidence type="ECO:0000256" key="1">
    <source>
        <dbReference type="ARBA" id="ARBA00004251"/>
    </source>
</evidence>
<feature type="domain" description="Fibronectin type-III" evidence="24">
    <location>
        <begin position="122"/>
        <end position="222"/>
    </location>
</feature>
<dbReference type="GO" id="GO:0042734">
    <property type="term" value="C:presynaptic membrane"/>
    <property type="evidence" value="ECO:0007669"/>
    <property type="project" value="UniProtKB-SubCell"/>
</dbReference>
<dbReference type="PROSITE" id="PS50853">
    <property type="entry name" value="FN3"/>
    <property type="match status" value="2"/>
</dbReference>
<dbReference type="PANTHER" id="PTHR48423:SF1">
    <property type="entry name" value="INTERLEUKIN-27 RECEPTOR SUBUNIT ALPHA"/>
    <property type="match status" value="1"/>
</dbReference>
<feature type="transmembrane region" description="Helical" evidence="22">
    <location>
        <begin position="518"/>
        <end position="539"/>
    </location>
</feature>
<dbReference type="GO" id="GO:0002376">
    <property type="term" value="P:immune system process"/>
    <property type="evidence" value="ECO:0007669"/>
    <property type="project" value="UniProtKB-KW"/>
</dbReference>
<dbReference type="FunFam" id="2.60.40.10:FF:000913">
    <property type="entry name" value="Interleukin 31 receptor A"/>
    <property type="match status" value="1"/>
</dbReference>
<feature type="domain" description="Fibronectin type-III" evidence="24">
    <location>
        <begin position="418"/>
        <end position="511"/>
    </location>
</feature>
<keyword evidence="8 22" id="KW-1133">Transmembrane helix</keyword>
<keyword evidence="11 25" id="KW-0675">Receptor</keyword>
<comment type="function">
    <text evidence="15">Associates with OSMR to form the interleukin-31 receptor which activates STAT3 and to a lower extent STAT1 and STAT5. May function in skin immunity. Mediates IL31-induced itch, probably in a manner dependent on cation channels TRPA1 and TRPV1. Positively regulates numbers and cycling status of immature subsets of myeloid progenitor cells in bone marrow in vivo and enhances myeloid progenitor cell survival in vitro.</text>
</comment>
<evidence type="ECO:0000256" key="22">
    <source>
        <dbReference type="SAM" id="Phobius"/>
    </source>
</evidence>
<evidence type="ECO:0000256" key="17">
    <source>
        <dbReference type="ARBA" id="ARBA00070022"/>
    </source>
</evidence>
<gene>
    <name evidence="25" type="ORF">HJG59_006759</name>
</gene>
<accession>A0A7J8J0L3</accession>
<evidence type="ECO:0000256" key="18">
    <source>
        <dbReference type="ARBA" id="ARBA00078177"/>
    </source>
</evidence>
<evidence type="ECO:0000256" key="15">
    <source>
        <dbReference type="ARBA" id="ARBA00056762"/>
    </source>
</evidence>
<evidence type="ECO:0000256" key="12">
    <source>
        <dbReference type="ARBA" id="ARBA00023180"/>
    </source>
</evidence>
<comment type="caution">
    <text evidence="25">The sequence shown here is derived from an EMBL/GenBank/DDBJ whole genome shotgun (WGS) entry which is preliminary data.</text>
</comment>
<evidence type="ECO:0000256" key="3">
    <source>
        <dbReference type="ARBA" id="ARBA00022475"/>
    </source>
</evidence>
<dbReference type="FunFam" id="2.60.40.10:FF:000908">
    <property type="entry name" value="Interleukin 31 receptor A"/>
    <property type="match status" value="1"/>
</dbReference>
<keyword evidence="12" id="KW-0325">Glycoprotein</keyword>
<dbReference type="PANTHER" id="PTHR48423">
    <property type="entry name" value="INTERLEUKIN-27 RECEPTOR SUBUNIT ALPHA"/>
    <property type="match status" value="1"/>
</dbReference>
<dbReference type="InParanoid" id="A0A7J8J0L3"/>
<evidence type="ECO:0000256" key="14">
    <source>
        <dbReference type="ARBA" id="ARBA00034111"/>
    </source>
</evidence>
<keyword evidence="7" id="KW-0391">Immunity</keyword>
<feature type="signal peptide" evidence="23">
    <location>
        <begin position="1"/>
        <end position="18"/>
    </location>
</feature>
<comment type="subunit">
    <text evidence="16">Heterodimer with OSMR. Interacts with JAK1 and STAT3.</text>
</comment>
<organism evidence="25 26">
    <name type="scientific">Molossus molossus</name>
    <name type="common">Pallas' mastiff bat</name>
    <name type="synonym">Vespertilio molossus</name>
    <dbReference type="NCBI Taxonomy" id="27622"/>
    <lineage>
        <taxon>Eukaryota</taxon>
        <taxon>Metazoa</taxon>
        <taxon>Chordata</taxon>
        <taxon>Craniata</taxon>
        <taxon>Vertebrata</taxon>
        <taxon>Euteleostomi</taxon>
        <taxon>Mammalia</taxon>
        <taxon>Eutheria</taxon>
        <taxon>Laurasiatheria</taxon>
        <taxon>Chiroptera</taxon>
        <taxon>Yangochiroptera</taxon>
        <taxon>Molossidae</taxon>
        <taxon>Molossus</taxon>
    </lineage>
</organism>
<evidence type="ECO:0000256" key="4">
    <source>
        <dbReference type="ARBA" id="ARBA00022692"/>
    </source>
</evidence>
<evidence type="ECO:0000256" key="7">
    <source>
        <dbReference type="ARBA" id="ARBA00022859"/>
    </source>
</evidence>
<dbReference type="InterPro" id="IPR003961">
    <property type="entry name" value="FN3_dom"/>
</dbReference>
<comment type="subcellular location">
    <subcellularLocation>
        <location evidence="1">Cell membrane</location>
        <topology evidence="1">Single-pass type I membrane protein</topology>
    </subcellularLocation>
    <subcellularLocation>
        <location evidence="14">Presynaptic cell membrane</location>
    </subcellularLocation>
</comment>
<reference evidence="25 26" key="1">
    <citation type="journal article" date="2020" name="Nature">
        <title>Six reference-quality genomes reveal evolution of bat adaptations.</title>
        <authorList>
            <person name="Jebb D."/>
            <person name="Huang Z."/>
            <person name="Pippel M."/>
            <person name="Hughes G.M."/>
            <person name="Lavrichenko K."/>
            <person name="Devanna P."/>
            <person name="Winkler S."/>
            <person name="Jermiin L.S."/>
            <person name="Skirmuntt E.C."/>
            <person name="Katzourakis A."/>
            <person name="Burkitt-Gray L."/>
            <person name="Ray D.A."/>
            <person name="Sullivan K.A.M."/>
            <person name="Roscito J.G."/>
            <person name="Kirilenko B.M."/>
            <person name="Davalos L.M."/>
            <person name="Corthals A.P."/>
            <person name="Power M.L."/>
            <person name="Jones G."/>
            <person name="Ransome R.D."/>
            <person name="Dechmann D.K.N."/>
            <person name="Locatelli A.G."/>
            <person name="Puechmaille S.J."/>
            <person name="Fedrigo O."/>
            <person name="Jarvis E.D."/>
            <person name="Hiller M."/>
            <person name="Vernes S.C."/>
            <person name="Myers E.W."/>
            <person name="Teeling E.C."/>
        </authorList>
    </citation>
    <scope>NUCLEOTIDE SEQUENCE [LARGE SCALE GENOMIC DNA]</scope>
    <source>
        <strain evidence="25">MMolMol1</strain>
        <tissue evidence="25">Muscle</tissue>
    </source>
</reference>
<dbReference type="AlphaFoldDB" id="A0A7J8J0L3"/>
<evidence type="ECO:0000256" key="23">
    <source>
        <dbReference type="SAM" id="SignalP"/>
    </source>
</evidence>
<keyword evidence="5 23" id="KW-0732">Signal</keyword>
<keyword evidence="13" id="KW-0966">Cell projection</keyword>
<dbReference type="CDD" id="cd00063">
    <property type="entry name" value="FN3"/>
    <property type="match status" value="3"/>
</dbReference>
<evidence type="ECO:0000313" key="25">
    <source>
        <dbReference type="EMBL" id="KAF6489682.1"/>
    </source>
</evidence>
<comment type="similarity">
    <text evidence="2">Belongs to the type I cytokine receptor family. Type 2 subfamily.</text>
</comment>
<evidence type="ECO:0000256" key="9">
    <source>
        <dbReference type="ARBA" id="ARBA00023018"/>
    </source>
</evidence>
<dbReference type="SMART" id="SM00060">
    <property type="entry name" value="FN3"/>
    <property type="match status" value="4"/>
</dbReference>
<evidence type="ECO:0000256" key="8">
    <source>
        <dbReference type="ARBA" id="ARBA00022989"/>
    </source>
</evidence>
<dbReference type="FunCoup" id="A0A7J8J0L3">
    <property type="interactions" value="1"/>
</dbReference>
<dbReference type="InterPro" id="IPR013783">
    <property type="entry name" value="Ig-like_fold"/>
</dbReference>
<evidence type="ECO:0000256" key="13">
    <source>
        <dbReference type="ARBA" id="ARBA00023273"/>
    </source>
</evidence>
<sequence>MRAWALWALTLHCGLSLAVLPAKPENISCNFYYKKNFTCTWSPEKEANRTWYTVWRTYLNGRASDICTTSSENGTWCSFLSPKSPITPPDNYTIQVEARNEGGAVVSDLTHWYLNAVVRIEPPTIISVQPVWGINRTLQIRWKRPVLAPVSSDLKYLLRYRTVNSARWMEVSFEEKWNGSQTYNLVGLQPFAEYVVALRCMPKGSQFWSGWSLEKRGTTEEAPLGLDLWRVLGPVQEDGRRPATLLWKKARGTPALEQTLGYHVRYFPENNANLTETLNTTRQQLELLLDGRAYQVSVVSYNSWGQCPAATLRIPAVGERASRCIEAVQTRLTQDQLVVAWQSSAPDVDTWMVEWFPDLDAEPSALCWELVSGARNWTIQQDALTPFWCYNISVYPMLRDRVGEPSSVQAYVKEGVPSAGPVTKVEDIGVKGVTVTWKEIPKTQRNGFISNYTVFYQAEDGKAFSKTVNASTLRSDLGSLTRMTSYTVQVMASTSAGGANGTRINFKTLSMSVLEICVTASLVGGGLLALTILTAAFGLKRPNKLRRLCCPDVPNPAESSIAMWRGDDLKSVLTLNTDASVSSEEDRILKPGAAPRDLVDKLVVNFENFLDEVPTGAPGKGQESVPGGEENEYVTSPYRPYWAPGDSPVGPAQRLCPGRPEGSGPAAGQQLPRSAPGPGPGQAGEEGPQTLYLKNSVTTREFLVSANPPDQTKREI</sequence>
<protein>
    <recommendedName>
        <fullName evidence="17">Interleukin-31 receptor subunit alpha</fullName>
    </recommendedName>
    <alternativeName>
        <fullName evidence="19">GLM-R</fullName>
    </alternativeName>
    <alternativeName>
        <fullName evidence="20">Gp130-like monocyte receptor</fullName>
    </alternativeName>
    <alternativeName>
        <fullName evidence="18">ZcytoR17</fullName>
    </alternativeName>
</protein>
<dbReference type="FunFam" id="2.60.40.10:FF:000732">
    <property type="entry name" value="Interleukin 31 receptor A"/>
    <property type="match status" value="1"/>
</dbReference>
<evidence type="ECO:0000256" key="19">
    <source>
        <dbReference type="ARBA" id="ARBA00079690"/>
    </source>
</evidence>
<evidence type="ECO:0000256" key="5">
    <source>
        <dbReference type="ARBA" id="ARBA00022729"/>
    </source>
</evidence>
<keyword evidence="4 22" id="KW-0812">Transmembrane</keyword>
<feature type="region of interest" description="Disordered" evidence="21">
    <location>
        <begin position="612"/>
        <end position="716"/>
    </location>
</feature>
<evidence type="ECO:0000256" key="16">
    <source>
        <dbReference type="ARBA" id="ARBA00064019"/>
    </source>
</evidence>
<keyword evidence="26" id="KW-1185">Reference proteome</keyword>
<evidence type="ECO:0000256" key="2">
    <source>
        <dbReference type="ARBA" id="ARBA00008921"/>
    </source>
</evidence>
<keyword evidence="10 22" id="KW-0472">Membrane</keyword>
<dbReference type="Gene3D" id="2.60.40.10">
    <property type="entry name" value="Immunoglobulins"/>
    <property type="match status" value="5"/>
</dbReference>
<evidence type="ECO:0000256" key="11">
    <source>
        <dbReference type="ARBA" id="ARBA00023170"/>
    </source>
</evidence>
<proteinExistence type="inferred from homology"/>
<evidence type="ECO:0000259" key="24">
    <source>
        <dbReference type="PROSITE" id="PS50853"/>
    </source>
</evidence>
<feature type="chain" id="PRO_5029700589" description="Interleukin-31 receptor subunit alpha" evidence="23">
    <location>
        <begin position="19"/>
        <end position="716"/>
    </location>
</feature>
<dbReference type="InterPro" id="IPR052672">
    <property type="entry name" value="Type1_Cytokine_Rcpt_Type2"/>
</dbReference>
<evidence type="ECO:0000256" key="20">
    <source>
        <dbReference type="ARBA" id="ARBA00082494"/>
    </source>
</evidence>
<dbReference type="Proteomes" id="UP000550707">
    <property type="component" value="Unassembled WGS sequence"/>
</dbReference>
<evidence type="ECO:0000256" key="6">
    <source>
        <dbReference type="ARBA" id="ARBA00022737"/>
    </source>
</evidence>
<name>A0A7J8J0L3_MOLMO</name>